<dbReference type="Proteomes" id="UP000317650">
    <property type="component" value="Chromosome 8"/>
</dbReference>
<name>A0A4S8K5W8_MUSBA</name>
<dbReference type="InterPro" id="IPR020472">
    <property type="entry name" value="WD40_PAC1"/>
</dbReference>
<dbReference type="STRING" id="52838.A0A4S8K5W8"/>
<keyword evidence="8" id="KW-0819">tRNA processing</keyword>
<evidence type="ECO:0000313" key="13">
    <source>
        <dbReference type="Proteomes" id="UP000317650"/>
    </source>
</evidence>
<feature type="repeat" description="WD" evidence="11">
    <location>
        <begin position="404"/>
        <end position="435"/>
    </location>
</feature>
<evidence type="ECO:0000256" key="10">
    <source>
        <dbReference type="ARBA" id="ARBA00023242"/>
    </source>
</evidence>
<dbReference type="InterPro" id="IPR037289">
    <property type="entry name" value="Elp2"/>
</dbReference>
<dbReference type="EMBL" id="PYDT01000002">
    <property type="protein sequence ID" value="THU70274.1"/>
    <property type="molecule type" value="Genomic_DNA"/>
</dbReference>
<feature type="repeat" description="WD" evidence="11">
    <location>
        <begin position="584"/>
        <end position="625"/>
    </location>
</feature>
<dbReference type="PRINTS" id="PR00320">
    <property type="entry name" value="GPROTEINBRPT"/>
</dbReference>
<feature type="repeat" description="WD" evidence="11">
    <location>
        <begin position="213"/>
        <end position="254"/>
    </location>
</feature>
<evidence type="ECO:0000256" key="8">
    <source>
        <dbReference type="ARBA" id="ARBA00022694"/>
    </source>
</evidence>
<dbReference type="SUPFAM" id="SSF50998">
    <property type="entry name" value="Quinoprotein alcohol dehydrogenase-like"/>
    <property type="match status" value="1"/>
</dbReference>
<keyword evidence="7 11" id="KW-0853">WD repeat</keyword>
<evidence type="ECO:0000256" key="2">
    <source>
        <dbReference type="ARBA" id="ARBA00004496"/>
    </source>
</evidence>
<feature type="repeat" description="WD" evidence="11">
    <location>
        <begin position="537"/>
        <end position="578"/>
    </location>
</feature>
<evidence type="ECO:0000256" key="11">
    <source>
        <dbReference type="PROSITE-ProRule" id="PRU00221"/>
    </source>
</evidence>
<accession>A0A4S8K5W8</accession>
<comment type="caution">
    <text evidence="12">The sequence shown here is derived from an EMBL/GenBank/DDBJ whole genome shotgun (WGS) entry which is preliminary data.</text>
</comment>
<dbReference type="InterPro" id="IPR015943">
    <property type="entry name" value="WD40/YVTN_repeat-like_dom_sf"/>
</dbReference>
<keyword evidence="6" id="KW-0963">Cytoplasm</keyword>
<dbReference type="InterPro" id="IPR011047">
    <property type="entry name" value="Quinoprotein_ADH-like_sf"/>
</dbReference>
<sequence>MALAVEREFIGAGCNRIVNNVSWGRSGLVAFGAQNAVAIFCPQTAQILTTLPGHKAVVNCTRWLPSSKDAFKVQHAEVHYLLSGSSDGVLIVWEMDLKKREWRSILQVSDVHKKGVTCLTGLIISHTTAMFASASSDGLVTIWELVLPYVTLRDCKISCLESLSVGSKPMVALSLADLPGESGHVILAMGGLDQKIHIYLGDRKGNFICACELKGHTDWIRSLDFSLPLCLDSENESLLLASSSQDRSIRIWKMVMRLSSSNSQVPYKKDEGIGLTSYIEGPLFLAGSTSYQVSLESLLVGHEDWVYSVEWQSPIINGSKAHQPMSILSASMDKTMMIWRPEKNTGIWVNVVTVGELSHSALGFYGGHWAPDGESILAHGYGGSFHLWRNTGMDCENWQPQKVPSGHFASVSDIAWARNGEYLLSVSHDQTTRIFAPWQSEANTDTPSRLQNDASDSLETVPDAVPTVFTEPPVEEQLSWHTLWPESHKLYGHGNELFSLCCDHEGKLVASSCKAQSATVAEIWLWQVGSWKPVGRLQSHNLTVTQLEFSHDDAFLLSVSRDRHFSIFSIGKSREASHHLIAKQEAHKRIIWACAWNPFGHEFATGSRDKTVKIWAVDGSSSVKQLSILPQFHDSVTALAWVGRERSINSGILAVGMDDGLIELWSVSTGRTAAGHDSEPSAFSAVLSIRFDPVLCHVSTVLRLAWRERCTGGDSRATELASCGADQSIRVFKVCDY</sequence>
<dbReference type="Gene3D" id="2.130.10.10">
    <property type="entry name" value="YVTN repeat-like/Quinoprotein amine dehydrogenase"/>
    <property type="match status" value="6"/>
</dbReference>
<dbReference type="InterPro" id="IPR036322">
    <property type="entry name" value="WD40_repeat_dom_sf"/>
</dbReference>
<dbReference type="PROSITE" id="PS50294">
    <property type="entry name" value="WD_REPEATS_REGION"/>
    <property type="match status" value="1"/>
</dbReference>
<evidence type="ECO:0000256" key="1">
    <source>
        <dbReference type="ARBA" id="ARBA00004123"/>
    </source>
</evidence>
<gene>
    <name evidence="12" type="ORF">C4D60_Mb08t23290</name>
</gene>
<protein>
    <recommendedName>
        <fullName evidence="5">Elongator complex protein 2</fullName>
    </recommendedName>
</protein>
<comment type="similarity">
    <text evidence="4">Belongs to the WD repeat ELP2 family.</text>
</comment>
<dbReference type="GO" id="GO:0002098">
    <property type="term" value="P:tRNA wobble uridine modification"/>
    <property type="evidence" value="ECO:0007669"/>
    <property type="project" value="InterPro"/>
</dbReference>
<evidence type="ECO:0000256" key="3">
    <source>
        <dbReference type="ARBA" id="ARBA00005043"/>
    </source>
</evidence>
<evidence type="ECO:0000256" key="6">
    <source>
        <dbReference type="ARBA" id="ARBA00022490"/>
    </source>
</evidence>
<dbReference type="AlphaFoldDB" id="A0A4S8K5W8"/>
<dbReference type="GO" id="GO:0005634">
    <property type="term" value="C:nucleus"/>
    <property type="evidence" value="ECO:0007669"/>
    <property type="project" value="UniProtKB-SubCell"/>
</dbReference>
<proteinExistence type="inferred from homology"/>
<keyword evidence="9" id="KW-0677">Repeat</keyword>
<comment type="subcellular location">
    <subcellularLocation>
        <location evidence="2">Cytoplasm</location>
    </subcellularLocation>
    <subcellularLocation>
        <location evidence="1">Nucleus</location>
    </subcellularLocation>
</comment>
<dbReference type="InterPro" id="IPR001680">
    <property type="entry name" value="WD40_rpt"/>
</dbReference>
<dbReference type="PANTHER" id="PTHR44111:SF1">
    <property type="entry name" value="ELONGATOR COMPLEX PROTEIN 2"/>
    <property type="match status" value="1"/>
</dbReference>
<dbReference type="PROSITE" id="PS50082">
    <property type="entry name" value="WD_REPEATS_2"/>
    <property type="match status" value="4"/>
</dbReference>
<keyword evidence="13" id="KW-1185">Reference proteome</keyword>
<dbReference type="GO" id="GO:0033588">
    <property type="term" value="C:elongator holoenzyme complex"/>
    <property type="evidence" value="ECO:0007669"/>
    <property type="project" value="InterPro"/>
</dbReference>
<dbReference type="GO" id="GO:0005737">
    <property type="term" value="C:cytoplasm"/>
    <property type="evidence" value="ECO:0007669"/>
    <property type="project" value="UniProtKB-SubCell"/>
</dbReference>
<evidence type="ECO:0000256" key="7">
    <source>
        <dbReference type="ARBA" id="ARBA00022574"/>
    </source>
</evidence>
<evidence type="ECO:0000256" key="4">
    <source>
        <dbReference type="ARBA" id="ARBA00005881"/>
    </source>
</evidence>
<evidence type="ECO:0000313" key="12">
    <source>
        <dbReference type="EMBL" id="THU70274.1"/>
    </source>
</evidence>
<reference evidence="12 13" key="1">
    <citation type="journal article" date="2019" name="Nat. Plants">
        <title>Genome sequencing of Musa balbisiana reveals subgenome evolution and function divergence in polyploid bananas.</title>
        <authorList>
            <person name="Yao X."/>
        </authorList>
    </citation>
    <scope>NUCLEOTIDE SEQUENCE [LARGE SCALE GENOMIC DNA]</scope>
    <source>
        <strain evidence="13">cv. DH-PKW</strain>
        <tissue evidence="12">Leaves</tissue>
    </source>
</reference>
<evidence type="ECO:0000256" key="9">
    <source>
        <dbReference type="ARBA" id="ARBA00022737"/>
    </source>
</evidence>
<evidence type="ECO:0000256" key="5">
    <source>
        <dbReference type="ARBA" id="ARBA00020267"/>
    </source>
</evidence>
<dbReference type="SUPFAM" id="SSF50978">
    <property type="entry name" value="WD40 repeat-like"/>
    <property type="match status" value="2"/>
</dbReference>
<organism evidence="12 13">
    <name type="scientific">Musa balbisiana</name>
    <name type="common">Banana</name>
    <dbReference type="NCBI Taxonomy" id="52838"/>
    <lineage>
        <taxon>Eukaryota</taxon>
        <taxon>Viridiplantae</taxon>
        <taxon>Streptophyta</taxon>
        <taxon>Embryophyta</taxon>
        <taxon>Tracheophyta</taxon>
        <taxon>Spermatophyta</taxon>
        <taxon>Magnoliopsida</taxon>
        <taxon>Liliopsida</taxon>
        <taxon>Zingiberales</taxon>
        <taxon>Musaceae</taxon>
        <taxon>Musa</taxon>
    </lineage>
</organism>
<dbReference type="PANTHER" id="PTHR44111">
    <property type="entry name" value="ELONGATOR COMPLEX PROTEIN 2"/>
    <property type="match status" value="1"/>
</dbReference>
<dbReference type="SMART" id="SM00320">
    <property type="entry name" value="WD40"/>
    <property type="match status" value="11"/>
</dbReference>
<keyword evidence="10" id="KW-0539">Nucleus</keyword>
<comment type="pathway">
    <text evidence="3">tRNA modification; 5-methoxycarbonylmethyl-2-thiouridine-tRNA biosynthesis.</text>
</comment>
<dbReference type="Pfam" id="PF00400">
    <property type="entry name" value="WD40"/>
    <property type="match status" value="7"/>
</dbReference>